<dbReference type="AlphaFoldDB" id="S9QYA1"/>
<keyword evidence="1" id="KW-0812">Transmembrane</keyword>
<evidence type="ECO:0000313" key="3">
    <source>
        <dbReference type="Proteomes" id="UP000016088"/>
    </source>
</evidence>
<dbReference type="OMA" id="WNRCLKL"/>
<gene>
    <name evidence="2" type="ORF">SOCG_01504</name>
</gene>
<dbReference type="Proteomes" id="UP000016088">
    <property type="component" value="Unassembled WGS sequence"/>
</dbReference>
<keyword evidence="1" id="KW-0472">Membrane</keyword>
<protein>
    <submittedName>
        <fullName evidence="2">Fungal protein</fullName>
    </submittedName>
</protein>
<dbReference type="GeneID" id="25030484"/>
<proteinExistence type="predicted"/>
<name>S9QYA1_SCHOY</name>
<dbReference type="HOGENOM" id="CLU_1678958_0_0_1"/>
<accession>S9QYA1</accession>
<keyword evidence="1" id="KW-1133">Transmembrane helix</keyword>
<dbReference type="EMBL" id="KE503208">
    <property type="protein sequence ID" value="EPX71285.1"/>
    <property type="molecule type" value="Genomic_DNA"/>
</dbReference>
<dbReference type="PANTHER" id="PTHR28002">
    <property type="entry name" value="MIOREX COMPLEX COMPONENT 11"/>
    <property type="match status" value="1"/>
</dbReference>
<reference evidence="2 3" key="1">
    <citation type="journal article" date="2011" name="Science">
        <title>Comparative functional genomics of the fission yeasts.</title>
        <authorList>
            <person name="Rhind N."/>
            <person name="Chen Z."/>
            <person name="Yassour M."/>
            <person name="Thompson D.A."/>
            <person name="Haas B.J."/>
            <person name="Habib N."/>
            <person name="Wapinski I."/>
            <person name="Roy S."/>
            <person name="Lin M.F."/>
            <person name="Heiman D.I."/>
            <person name="Young S.K."/>
            <person name="Furuya K."/>
            <person name="Guo Y."/>
            <person name="Pidoux A."/>
            <person name="Chen H.M."/>
            <person name="Robbertse B."/>
            <person name="Goldberg J.M."/>
            <person name="Aoki K."/>
            <person name="Bayne E.H."/>
            <person name="Berlin A.M."/>
            <person name="Desjardins C.A."/>
            <person name="Dobbs E."/>
            <person name="Dukaj L."/>
            <person name="Fan L."/>
            <person name="FitzGerald M.G."/>
            <person name="French C."/>
            <person name="Gujja S."/>
            <person name="Hansen K."/>
            <person name="Keifenheim D."/>
            <person name="Levin J.Z."/>
            <person name="Mosher R.A."/>
            <person name="Mueller C.A."/>
            <person name="Pfiffner J."/>
            <person name="Priest M."/>
            <person name="Russ C."/>
            <person name="Smialowska A."/>
            <person name="Swoboda P."/>
            <person name="Sykes S.M."/>
            <person name="Vaughn M."/>
            <person name="Vengrova S."/>
            <person name="Yoder R."/>
            <person name="Zeng Q."/>
            <person name="Allshire R."/>
            <person name="Baulcombe D."/>
            <person name="Birren B.W."/>
            <person name="Brown W."/>
            <person name="Ekwall K."/>
            <person name="Kellis M."/>
            <person name="Leatherwood J."/>
            <person name="Levin H."/>
            <person name="Margalit H."/>
            <person name="Martienssen R."/>
            <person name="Nieduszynski C.A."/>
            <person name="Spatafora J.W."/>
            <person name="Friedman N."/>
            <person name="Dalgaard J.Z."/>
            <person name="Baumann P."/>
            <person name="Niki H."/>
            <person name="Regev A."/>
            <person name="Nusbaum C."/>
        </authorList>
    </citation>
    <scope>NUCLEOTIDE SEQUENCE [LARGE SCALE GENOMIC DNA]</scope>
    <source>
        <strain evidence="3">yFS286</strain>
    </source>
</reference>
<dbReference type="RefSeq" id="XP_013019911.1">
    <property type="nucleotide sequence ID" value="XM_013164457.1"/>
</dbReference>
<evidence type="ECO:0000313" key="2">
    <source>
        <dbReference type="EMBL" id="EPX71285.1"/>
    </source>
</evidence>
<evidence type="ECO:0000256" key="1">
    <source>
        <dbReference type="SAM" id="Phobius"/>
    </source>
</evidence>
<keyword evidence="3" id="KW-1185">Reference proteome</keyword>
<dbReference type="OrthoDB" id="5580261at2759"/>
<dbReference type="InterPro" id="IPR018811">
    <property type="entry name" value="MRX11"/>
</dbReference>
<organism evidence="2 3">
    <name type="scientific">Schizosaccharomyces octosporus (strain yFS286)</name>
    <name type="common">Fission yeast</name>
    <name type="synonym">Octosporomyces octosporus</name>
    <dbReference type="NCBI Taxonomy" id="483514"/>
    <lineage>
        <taxon>Eukaryota</taxon>
        <taxon>Fungi</taxon>
        <taxon>Dikarya</taxon>
        <taxon>Ascomycota</taxon>
        <taxon>Taphrinomycotina</taxon>
        <taxon>Schizosaccharomycetes</taxon>
        <taxon>Schizosaccharomycetales</taxon>
        <taxon>Schizosaccharomycetaceae</taxon>
        <taxon>Schizosaccharomyces</taxon>
    </lineage>
</organism>
<dbReference type="GO" id="GO:0005739">
    <property type="term" value="C:mitochondrion"/>
    <property type="evidence" value="ECO:0007669"/>
    <property type="project" value="TreeGrafter"/>
</dbReference>
<dbReference type="Pfam" id="PF10306">
    <property type="entry name" value="FLILHELTA"/>
    <property type="match status" value="1"/>
</dbReference>
<sequence>MQSRLAQQTLFPRLTIRGILPPVKFQSKYCHPVFYPRYRQYSSKLPSQRPTISKSQNLWNRCLKLAGKQAGSFKDKPLSYAVAFLFLHELTAILPLPAFFFLFHSLDWTPPGLPTEYLEKGAGVASRIFEKIGYNIPIEQVSKVLIDGAAAYACVKV</sequence>
<dbReference type="PANTHER" id="PTHR28002:SF1">
    <property type="entry name" value="MIOREX COMPLEX COMPONENT 11"/>
    <property type="match status" value="1"/>
</dbReference>
<feature type="transmembrane region" description="Helical" evidence="1">
    <location>
        <begin position="78"/>
        <end position="103"/>
    </location>
</feature>
<dbReference type="VEuPathDB" id="FungiDB:SOCG_01504"/>